<protein>
    <submittedName>
        <fullName evidence="2">Histidine kinase</fullName>
    </submittedName>
</protein>
<evidence type="ECO:0000256" key="1">
    <source>
        <dbReference type="SAM" id="Phobius"/>
    </source>
</evidence>
<dbReference type="OrthoDB" id="3174051at2"/>
<dbReference type="EMBL" id="QICB01000006">
    <property type="protein sequence ID" value="RNL19205.1"/>
    <property type="molecule type" value="Genomic_DNA"/>
</dbReference>
<keyword evidence="1" id="KW-1133">Transmembrane helix</keyword>
<feature type="transmembrane region" description="Helical" evidence="1">
    <location>
        <begin position="101"/>
        <end position="122"/>
    </location>
</feature>
<keyword evidence="2" id="KW-0418">Kinase</keyword>
<dbReference type="AlphaFoldDB" id="A0A3N0AEI2"/>
<accession>A0A3N0AEI2</accession>
<keyword evidence="1" id="KW-0472">Membrane</keyword>
<gene>
    <name evidence="2" type="ORF">DMP07_07405</name>
</gene>
<dbReference type="GO" id="GO:0016301">
    <property type="term" value="F:kinase activity"/>
    <property type="evidence" value="ECO:0007669"/>
    <property type="project" value="UniProtKB-KW"/>
</dbReference>
<keyword evidence="1" id="KW-0812">Transmembrane</keyword>
<keyword evidence="3" id="KW-1185">Reference proteome</keyword>
<evidence type="ECO:0000313" key="2">
    <source>
        <dbReference type="EMBL" id="RNL19205.1"/>
    </source>
</evidence>
<reference evidence="3" key="1">
    <citation type="submission" date="2018-05" db="EMBL/GenBank/DDBJ databases">
        <title>Genome Sequencing of selected type strains of the family Eggerthellaceae.</title>
        <authorList>
            <person name="Danylec N."/>
            <person name="Stoll D.A."/>
            <person name="Doetsch A."/>
            <person name="Huch M."/>
        </authorList>
    </citation>
    <scope>NUCLEOTIDE SEQUENCE [LARGE SCALE GENOMIC DNA]</scope>
    <source>
        <strain evidence="3">DSM 17537</strain>
    </source>
</reference>
<organism evidence="2 3">
    <name type="scientific">Slackia faecicanis</name>
    <dbReference type="NCBI Taxonomy" id="255723"/>
    <lineage>
        <taxon>Bacteria</taxon>
        <taxon>Bacillati</taxon>
        <taxon>Actinomycetota</taxon>
        <taxon>Coriobacteriia</taxon>
        <taxon>Eggerthellales</taxon>
        <taxon>Eggerthellaceae</taxon>
        <taxon>Slackia</taxon>
    </lineage>
</organism>
<comment type="caution">
    <text evidence="2">The sequence shown here is derived from an EMBL/GenBank/DDBJ whole genome shotgun (WGS) entry which is preliminary data.</text>
</comment>
<proteinExistence type="predicted"/>
<evidence type="ECO:0000313" key="3">
    <source>
        <dbReference type="Proteomes" id="UP000267368"/>
    </source>
</evidence>
<sequence length="125" mass="14415">MQDRLSAYDEKVLRRLVQLETARRQERKQGPLAFVKRDTEAGSAMRRLDQLGMIGAMYKDGNPYVVEVLAKGYSYLGIVDEERAEVLRVERHRKEDRRHDWMVSVFTVLVAMVGVIAGFLIAKFV</sequence>
<dbReference type="Proteomes" id="UP000267368">
    <property type="component" value="Unassembled WGS sequence"/>
</dbReference>
<keyword evidence="2" id="KW-0808">Transferase</keyword>
<name>A0A3N0AEI2_9ACTN</name>